<proteinExistence type="predicted"/>
<dbReference type="EMBL" id="LASV01000808">
    <property type="protein sequence ID" value="KKA16232.1"/>
    <property type="molecule type" value="Genomic_DNA"/>
</dbReference>
<evidence type="ECO:0000313" key="3">
    <source>
        <dbReference type="Proteomes" id="UP000053958"/>
    </source>
</evidence>
<dbReference type="Gene3D" id="3.40.50.720">
    <property type="entry name" value="NAD(P)-binding Rossmann-like Domain"/>
    <property type="match status" value="1"/>
</dbReference>
<dbReference type="PANTHER" id="PTHR47534">
    <property type="entry name" value="YALI0E05731P"/>
    <property type="match status" value="1"/>
</dbReference>
<accession>A0A0F4YDF4</accession>
<dbReference type="InterPro" id="IPR036291">
    <property type="entry name" value="NAD(P)-bd_dom_sf"/>
</dbReference>
<comment type="caution">
    <text evidence="2">The sequence shown here is derived from an EMBL/GenBank/DDBJ whole genome shotgun (WGS) entry which is preliminary data.</text>
</comment>
<dbReference type="InterPro" id="IPR002347">
    <property type="entry name" value="SDR_fam"/>
</dbReference>
<dbReference type="InterPro" id="IPR052228">
    <property type="entry name" value="Sec_Metab_Biosynth_Oxidored"/>
</dbReference>
<gene>
    <name evidence="2" type="ORF">T310_10186</name>
</gene>
<keyword evidence="3" id="KW-1185">Reference proteome</keyword>
<reference evidence="2 3" key="1">
    <citation type="submission" date="2015-04" db="EMBL/GenBank/DDBJ databases">
        <authorList>
            <person name="Heijne W.H."/>
            <person name="Fedorova N.D."/>
            <person name="Nierman W.C."/>
            <person name="Vollebregt A.W."/>
            <person name="Zhao Z."/>
            <person name="Wu L."/>
            <person name="Kumar M."/>
            <person name="Stam H."/>
            <person name="van den Berg M.A."/>
            <person name="Pel H.J."/>
        </authorList>
    </citation>
    <scope>NUCLEOTIDE SEQUENCE [LARGE SCALE GENOMIC DNA]</scope>
    <source>
        <strain evidence="2 3">CBS 393.64</strain>
    </source>
</reference>
<sequence>MVALTQIQSSNAQIASSLPPGLVAVFVGATSGIGELSLKAFAQHATQPRIYFIGRSQEAADRITAECKSLNSQGEYIFLKADVSLIRAVDDVCQEIKKKEKAINLLFLSQGTLIIKTETSEKLHFATALAYYSRTRFILDLLPLLQQATGLRRVVTVFAGGKEGSIDTDDYQAWKVPMMSMRGHVSSMLTLSLEAIAQKAPDVTFIHNFPGAVKTNLARGGQGVAMAAIRAVFKVIGPFIYLPNQEVGVPVAKGTDGKTGSGVYSIDWDGESAGPKTVELLAKLRKQGLVEKLWEHTMGEFTRITGKEAA</sequence>
<dbReference type="GeneID" id="25313253"/>
<keyword evidence="1" id="KW-0560">Oxidoreductase</keyword>
<dbReference type="Pfam" id="PF00106">
    <property type="entry name" value="adh_short"/>
    <property type="match status" value="1"/>
</dbReference>
<dbReference type="PANTHER" id="PTHR47534:SF3">
    <property type="entry name" value="ALCOHOL DEHYDROGENASE-LIKE C-TERMINAL DOMAIN-CONTAINING PROTEIN"/>
    <property type="match status" value="1"/>
</dbReference>
<evidence type="ECO:0000313" key="2">
    <source>
        <dbReference type="EMBL" id="KKA16232.1"/>
    </source>
</evidence>
<dbReference type="Proteomes" id="UP000053958">
    <property type="component" value="Unassembled WGS sequence"/>
</dbReference>
<dbReference type="GO" id="GO:0016491">
    <property type="term" value="F:oxidoreductase activity"/>
    <property type="evidence" value="ECO:0007669"/>
    <property type="project" value="UniProtKB-KW"/>
</dbReference>
<evidence type="ECO:0000256" key="1">
    <source>
        <dbReference type="ARBA" id="ARBA00023002"/>
    </source>
</evidence>
<name>A0A0F4YDF4_RASE3</name>
<dbReference type="RefSeq" id="XP_013322844.1">
    <property type="nucleotide sequence ID" value="XM_013467390.1"/>
</dbReference>
<dbReference type="OrthoDB" id="2898509at2759"/>
<dbReference type="AlphaFoldDB" id="A0A0F4YDF4"/>
<organism evidence="2 3">
    <name type="scientific">Rasamsonia emersonii (strain ATCC 16479 / CBS 393.64 / IMI 116815)</name>
    <dbReference type="NCBI Taxonomy" id="1408163"/>
    <lineage>
        <taxon>Eukaryota</taxon>
        <taxon>Fungi</taxon>
        <taxon>Dikarya</taxon>
        <taxon>Ascomycota</taxon>
        <taxon>Pezizomycotina</taxon>
        <taxon>Eurotiomycetes</taxon>
        <taxon>Eurotiomycetidae</taxon>
        <taxon>Eurotiales</taxon>
        <taxon>Trichocomaceae</taxon>
        <taxon>Rasamsonia</taxon>
    </lineage>
</organism>
<dbReference type="STRING" id="1408163.A0A0F4YDF4"/>
<dbReference type="SUPFAM" id="SSF51735">
    <property type="entry name" value="NAD(P)-binding Rossmann-fold domains"/>
    <property type="match status" value="1"/>
</dbReference>
<evidence type="ECO:0008006" key="4">
    <source>
        <dbReference type="Google" id="ProtNLM"/>
    </source>
</evidence>
<protein>
    <recommendedName>
        <fullName evidence="4">Short-chain dehydrogenases/reductase</fullName>
    </recommendedName>
</protein>